<accession>A0A8J2LLL1</accession>
<protein>
    <submittedName>
        <fullName evidence="2">Uncharacterized protein</fullName>
    </submittedName>
</protein>
<sequence length="670" mass="71223">MDKASYYYLAVLTVLSVSTTAHSREIISKRQVNVEVDPVTGLTNIALNSNPEDVSDDQAGMFEQEEDVGRISPVKPTFLELEEPHLTLLVGSLNIPSSNLPLTSGGNDKESIENVTVTKAVVPSLVIISNDKLLLGSGDATSESKVPELDVTPIVPLRSPELEKLVPVRRGSNMQVSEVNKIVADSLKQATGSLNLGSIDVAGSPLNLDSVLHKGRTQGDLPGKTSLQDATLFRDEIPMSPAPPTIPPPVAEPSGLLVEKQNKPLSKLQTREEPTDTEGEEKESAPVEEVSPVSESIQTPEPLDSKSPRNKPKLILGTSTELPVESTSLIPVDSTTVSSTESTSVVPLEPVPTTEGEPGVPPVESSTVPSIDSELLNSTLAPTKELPTTSNPENPTSTSRPGTLHLGGSSGLKPGTLPAEGHVKPLNATESGNLPVVLPGYLKPEILNKLPSDVLQNLNMPPLPSQIPGGLPGKPILPRPTSPLQGNLPGGIHERPENQRPPIPFQFQNLPGHVQPSMPESIPNGMMRPLRPSHFGENFPNSPPNLPPGIPQMPSFPGNPQGIENLRPPPIAQNPPNFPGIQNMRPPNLPFLPDNVQNLPARLPGPQNAGFGDDFRRPGVQNVPRPSRPQETFTPNGIPNVRPGGLPFEGKESVNGPGVTLTEQAPNFQG</sequence>
<feature type="compositionally biased region" description="Low complexity" evidence="1">
    <location>
        <begin position="387"/>
        <end position="401"/>
    </location>
</feature>
<feature type="compositionally biased region" description="Polar residues" evidence="1">
    <location>
        <begin position="661"/>
        <end position="670"/>
    </location>
</feature>
<dbReference type="Proteomes" id="UP000708208">
    <property type="component" value="Unassembled WGS sequence"/>
</dbReference>
<feature type="region of interest" description="Disordered" evidence="1">
    <location>
        <begin position="610"/>
        <end position="670"/>
    </location>
</feature>
<keyword evidence="3" id="KW-1185">Reference proteome</keyword>
<feature type="region of interest" description="Disordered" evidence="1">
    <location>
        <begin position="259"/>
        <end position="433"/>
    </location>
</feature>
<dbReference type="AlphaFoldDB" id="A0A8J2LLL1"/>
<evidence type="ECO:0000313" key="3">
    <source>
        <dbReference type="Proteomes" id="UP000708208"/>
    </source>
</evidence>
<feature type="compositionally biased region" description="Low complexity" evidence="1">
    <location>
        <begin position="332"/>
        <end position="346"/>
    </location>
</feature>
<proteinExistence type="predicted"/>
<evidence type="ECO:0000256" key="1">
    <source>
        <dbReference type="SAM" id="MobiDB-lite"/>
    </source>
</evidence>
<name>A0A8J2LLL1_9HEXA</name>
<reference evidence="2" key="1">
    <citation type="submission" date="2021-06" db="EMBL/GenBank/DDBJ databases">
        <authorList>
            <person name="Hodson N. C."/>
            <person name="Mongue J. A."/>
            <person name="Jaron S. K."/>
        </authorList>
    </citation>
    <scope>NUCLEOTIDE SEQUENCE</scope>
</reference>
<dbReference type="EMBL" id="CAJVCH010570160">
    <property type="protein sequence ID" value="CAG7834218.1"/>
    <property type="molecule type" value="Genomic_DNA"/>
</dbReference>
<feature type="compositionally biased region" description="Polar residues" evidence="1">
    <location>
        <begin position="364"/>
        <end position="381"/>
    </location>
</feature>
<evidence type="ECO:0000313" key="2">
    <source>
        <dbReference type="EMBL" id="CAG7834218.1"/>
    </source>
</evidence>
<gene>
    <name evidence="2" type="ORF">AFUS01_LOCUS43745</name>
</gene>
<comment type="caution">
    <text evidence="2">The sequence shown here is derived from an EMBL/GenBank/DDBJ whole genome shotgun (WGS) entry which is preliminary data.</text>
</comment>
<organism evidence="2 3">
    <name type="scientific">Allacma fusca</name>
    <dbReference type="NCBI Taxonomy" id="39272"/>
    <lineage>
        <taxon>Eukaryota</taxon>
        <taxon>Metazoa</taxon>
        <taxon>Ecdysozoa</taxon>
        <taxon>Arthropoda</taxon>
        <taxon>Hexapoda</taxon>
        <taxon>Collembola</taxon>
        <taxon>Symphypleona</taxon>
        <taxon>Sminthuridae</taxon>
        <taxon>Allacma</taxon>
    </lineage>
</organism>
<feature type="compositionally biased region" description="Polar residues" evidence="1">
    <location>
        <begin position="317"/>
        <end position="329"/>
    </location>
</feature>